<comment type="caution">
    <text evidence="1">The sequence shown here is derived from an EMBL/GenBank/DDBJ whole genome shotgun (WGS) entry which is preliminary data.</text>
</comment>
<evidence type="ECO:0000313" key="1">
    <source>
        <dbReference type="EMBL" id="RRT76948.1"/>
    </source>
</evidence>
<reference evidence="1 2" key="1">
    <citation type="journal article" date="2014" name="Agronomy (Basel)">
        <title>A Draft Genome Sequence for Ensete ventricosum, the Drought-Tolerant Tree Against Hunger.</title>
        <authorList>
            <person name="Harrison J."/>
            <person name="Moore K.A."/>
            <person name="Paszkiewicz K."/>
            <person name="Jones T."/>
            <person name="Grant M."/>
            <person name="Ambacheew D."/>
            <person name="Muzemil S."/>
            <person name="Studholme D.J."/>
        </authorList>
    </citation>
    <scope>NUCLEOTIDE SEQUENCE [LARGE SCALE GENOMIC DNA]</scope>
</reference>
<sequence>MVSESRLFVRKIGFKLCNEIESHRTVLRVLATFLQRGKGAVGHGQTLYRGDRPWPSTYRGGRLSPVSLARVAACGQLTRGQRPQRHRLWAEAALVGKGGACRHYAHKSCRLRAAALVHPLRVAALASGAAARGQDGR</sequence>
<accession>A0A427AL04</accession>
<name>A0A427AL04_ENSVE</name>
<gene>
    <name evidence="1" type="ORF">B296_00009176</name>
</gene>
<evidence type="ECO:0000313" key="2">
    <source>
        <dbReference type="Proteomes" id="UP000287651"/>
    </source>
</evidence>
<organism evidence="1 2">
    <name type="scientific">Ensete ventricosum</name>
    <name type="common">Abyssinian banana</name>
    <name type="synonym">Musa ensete</name>
    <dbReference type="NCBI Taxonomy" id="4639"/>
    <lineage>
        <taxon>Eukaryota</taxon>
        <taxon>Viridiplantae</taxon>
        <taxon>Streptophyta</taxon>
        <taxon>Embryophyta</taxon>
        <taxon>Tracheophyta</taxon>
        <taxon>Spermatophyta</taxon>
        <taxon>Magnoliopsida</taxon>
        <taxon>Liliopsida</taxon>
        <taxon>Zingiberales</taxon>
        <taxon>Musaceae</taxon>
        <taxon>Ensete</taxon>
    </lineage>
</organism>
<proteinExistence type="predicted"/>
<dbReference type="EMBL" id="AMZH03002054">
    <property type="protein sequence ID" value="RRT76948.1"/>
    <property type="molecule type" value="Genomic_DNA"/>
</dbReference>
<dbReference type="Proteomes" id="UP000287651">
    <property type="component" value="Unassembled WGS sequence"/>
</dbReference>
<protein>
    <submittedName>
        <fullName evidence="1">Uncharacterized protein</fullName>
    </submittedName>
</protein>
<dbReference type="AlphaFoldDB" id="A0A427AL04"/>